<evidence type="ECO:0000313" key="2">
    <source>
        <dbReference type="EMBL" id="GAA3033526.1"/>
    </source>
</evidence>
<name>A0ABP6L8L7_9ACTN</name>
<evidence type="ECO:0000256" key="1">
    <source>
        <dbReference type="SAM" id="MobiDB-lite"/>
    </source>
</evidence>
<dbReference type="EMBL" id="BAAAWD010000020">
    <property type="protein sequence ID" value="GAA3033526.1"/>
    <property type="molecule type" value="Genomic_DNA"/>
</dbReference>
<evidence type="ECO:0008006" key="4">
    <source>
        <dbReference type="Google" id="ProtNLM"/>
    </source>
</evidence>
<feature type="region of interest" description="Disordered" evidence="1">
    <location>
        <begin position="1"/>
        <end position="22"/>
    </location>
</feature>
<gene>
    <name evidence="2" type="ORF">GCM10017559_71130</name>
</gene>
<sequence>MRAAGSSRTRRTRSTSPRSWAPLIDKGLLGGPVIEDKKGEVVGLLVGGGAEARMIASGRVTKALAEANVTPGRRADRRRLRAGADPLPHPLLTATPVPAFQRVLDLYPGHTVAAAHLKTSQAKRGTAEDQATKTAAASTDTPRGCAAVARSSPVAACWCCGRC</sequence>
<accession>A0ABP6L8L7</accession>
<protein>
    <recommendedName>
        <fullName evidence="4">CBS domain-containing protein</fullName>
    </recommendedName>
</protein>
<keyword evidence="3" id="KW-1185">Reference proteome</keyword>
<organism evidence="2 3">
    <name type="scientific">Streptosporangium longisporum</name>
    <dbReference type="NCBI Taxonomy" id="46187"/>
    <lineage>
        <taxon>Bacteria</taxon>
        <taxon>Bacillati</taxon>
        <taxon>Actinomycetota</taxon>
        <taxon>Actinomycetes</taxon>
        <taxon>Streptosporangiales</taxon>
        <taxon>Streptosporangiaceae</taxon>
        <taxon>Streptosporangium</taxon>
    </lineage>
</organism>
<dbReference type="Proteomes" id="UP001499930">
    <property type="component" value="Unassembled WGS sequence"/>
</dbReference>
<proteinExistence type="predicted"/>
<evidence type="ECO:0000313" key="3">
    <source>
        <dbReference type="Proteomes" id="UP001499930"/>
    </source>
</evidence>
<reference evidence="3" key="1">
    <citation type="journal article" date="2019" name="Int. J. Syst. Evol. Microbiol.">
        <title>The Global Catalogue of Microorganisms (GCM) 10K type strain sequencing project: providing services to taxonomists for standard genome sequencing and annotation.</title>
        <authorList>
            <consortium name="The Broad Institute Genomics Platform"/>
            <consortium name="The Broad Institute Genome Sequencing Center for Infectious Disease"/>
            <person name="Wu L."/>
            <person name="Ma J."/>
        </authorList>
    </citation>
    <scope>NUCLEOTIDE SEQUENCE [LARGE SCALE GENOMIC DNA]</scope>
    <source>
        <strain evidence="3">JCM 3106</strain>
    </source>
</reference>
<comment type="caution">
    <text evidence="2">The sequence shown here is derived from an EMBL/GenBank/DDBJ whole genome shotgun (WGS) entry which is preliminary data.</text>
</comment>
<dbReference type="RefSeq" id="WP_344904528.1">
    <property type="nucleotide sequence ID" value="NZ_BAAAWD010000020.1"/>
</dbReference>